<dbReference type="PANTHER" id="PTHR45700">
    <property type="entry name" value="UBIQUITIN-PROTEIN LIGASE E3C"/>
    <property type="match status" value="1"/>
</dbReference>
<dbReference type="GO" id="GO:0005737">
    <property type="term" value="C:cytoplasm"/>
    <property type="evidence" value="ECO:0007669"/>
    <property type="project" value="UniProtKB-SubCell"/>
</dbReference>
<evidence type="ECO:0000256" key="4">
    <source>
        <dbReference type="ARBA" id="ARBA00022490"/>
    </source>
</evidence>
<dbReference type="AlphaFoldDB" id="A0AAD5LHY9"/>
<keyword evidence="6 7" id="KW-0833">Ubl conjugation pathway</keyword>
<dbReference type="Gene3D" id="3.90.1750.10">
    <property type="entry name" value="Hect, E3 ligase catalytic domains"/>
    <property type="match status" value="1"/>
</dbReference>
<evidence type="ECO:0000259" key="9">
    <source>
        <dbReference type="PROSITE" id="PS50237"/>
    </source>
</evidence>
<evidence type="ECO:0000256" key="1">
    <source>
        <dbReference type="ARBA" id="ARBA00000885"/>
    </source>
</evidence>
<dbReference type="SMART" id="SM00119">
    <property type="entry name" value="HECTc"/>
    <property type="match status" value="1"/>
</dbReference>
<proteinExistence type="predicted"/>
<sequence>MAGRFGGLHISLPGLGSILLRPPAATTRTPTPTTSNLPPIYQDGPAVADASGQQSKWNGLSSSNSNGSGGNNNGSGGNAGSDSNEDSIINTTTAALHHQQFDEMAIVKPSYPSIHMNMEDYMSETERSNQVGDYAQLRTFFLTCFHSYASICATFKRVPDNGGDNAHDPELRMDFLNCVYDSLSSMPNAVHKTALRSIVHALLEEGRKLHSKDDVRALFILLQCPLFSSPSAYSVYSHLLRQILGLSNSDHHLFVHWLKILEPNRFRNIVRHLLQFISIRQFPAGERGLPAPTRSRWWIPTAVRILALLNASNNNTSSTAPLISYTEFYNSTLDHIDLMKEYLTWQSPDQPGQFSYCQYPFILSIAAKRFILTKDSEQQMILTARRSLVSKMSRNQPPRLELFFLNIHVRRSHLVLDSLNEISIKQRDLKKKLRVSFVGEPGLDMGGLTKEWFQLLIREIFQPDYGMFIYYPNARCYWFSTSTETNLKEYNLIGVLMGLAVYNSIILDLHFPSICYRKLLSPPVVPANHSARVGVVRNFNLDDLAQFMPEVVFGLKELLAYEGNVEEDMGLTFQVSFGEYNEVVTVPLMENAHRVPVTNANRNEFVRLYLDWILNKGIYEKFRAFYLGFHSVCASNALIMLRPEEVEILVCGSPKLDLRELQKNTEYDGYKAGDRIIKDFWDVLFELSPEMQKRFLRFVTGTDRVPVGGMAEMSFKITRLRDRPAFLPSAHTCFNQLVLPDYPDRETLQQKLFIALSNAEGFGLE</sequence>
<keyword evidence="4" id="KW-0963">Cytoplasm</keyword>
<dbReference type="SUPFAM" id="SSF56204">
    <property type="entry name" value="Hect, E3 ligase catalytic domain"/>
    <property type="match status" value="1"/>
</dbReference>
<dbReference type="Proteomes" id="UP000820818">
    <property type="component" value="Linkage Group LG3"/>
</dbReference>
<feature type="domain" description="HECT" evidence="9">
    <location>
        <begin position="425"/>
        <end position="765"/>
    </location>
</feature>
<dbReference type="PANTHER" id="PTHR45700:SF9">
    <property type="entry name" value="HECT-TYPE E3 UBIQUITIN TRANSFERASE"/>
    <property type="match status" value="1"/>
</dbReference>
<reference evidence="10 11" key="1">
    <citation type="submission" date="2022-05" db="EMBL/GenBank/DDBJ databases">
        <title>A multi-omics perspective on studying reproductive biology in Daphnia sinensis.</title>
        <authorList>
            <person name="Jia J."/>
        </authorList>
    </citation>
    <scope>NUCLEOTIDE SEQUENCE [LARGE SCALE GENOMIC DNA]</scope>
    <source>
        <strain evidence="10 11">WSL</strain>
    </source>
</reference>
<dbReference type="EMBL" id="WJBH02000003">
    <property type="protein sequence ID" value="KAI9562370.1"/>
    <property type="molecule type" value="Genomic_DNA"/>
</dbReference>
<evidence type="ECO:0000313" key="10">
    <source>
        <dbReference type="EMBL" id="KAI9562370.1"/>
    </source>
</evidence>
<dbReference type="GO" id="GO:0061630">
    <property type="term" value="F:ubiquitin protein ligase activity"/>
    <property type="evidence" value="ECO:0007669"/>
    <property type="project" value="UniProtKB-EC"/>
</dbReference>
<evidence type="ECO:0000256" key="2">
    <source>
        <dbReference type="ARBA" id="ARBA00004496"/>
    </source>
</evidence>
<feature type="compositionally biased region" description="Gly residues" evidence="8">
    <location>
        <begin position="67"/>
        <end position="79"/>
    </location>
</feature>
<evidence type="ECO:0000256" key="3">
    <source>
        <dbReference type="ARBA" id="ARBA00012485"/>
    </source>
</evidence>
<dbReference type="EC" id="2.3.2.26" evidence="3"/>
<feature type="active site" description="Glycyl thioester intermediate" evidence="7">
    <location>
        <position position="733"/>
    </location>
</feature>
<evidence type="ECO:0000256" key="8">
    <source>
        <dbReference type="SAM" id="MobiDB-lite"/>
    </source>
</evidence>
<dbReference type="InterPro" id="IPR000569">
    <property type="entry name" value="HECT_dom"/>
</dbReference>
<feature type="compositionally biased region" description="Low complexity" evidence="8">
    <location>
        <begin position="21"/>
        <end position="34"/>
    </location>
</feature>
<dbReference type="CDD" id="cd00078">
    <property type="entry name" value="HECTc"/>
    <property type="match status" value="1"/>
</dbReference>
<dbReference type="FunFam" id="3.30.2410.10:FF:000003">
    <property type="entry name" value="probable E3 ubiquitin-protein ligase HERC4 isoform X1"/>
    <property type="match status" value="1"/>
</dbReference>
<accession>A0AAD5LHY9</accession>
<gene>
    <name evidence="10" type="ORF">GHT06_013335</name>
</gene>
<dbReference type="Pfam" id="PF00632">
    <property type="entry name" value="HECT"/>
    <property type="match status" value="1"/>
</dbReference>
<protein>
    <recommendedName>
        <fullName evidence="3">HECT-type E3 ubiquitin transferase</fullName>
        <ecNumber evidence="3">2.3.2.26</ecNumber>
    </recommendedName>
</protein>
<dbReference type="Gene3D" id="3.30.2410.10">
    <property type="entry name" value="Hect, E3 ligase catalytic domain"/>
    <property type="match status" value="1"/>
</dbReference>
<keyword evidence="5" id="KW-0808">Transferase</keyword>
<dbReference type="PROSITE" id="PS50237">
    <property type="entry name" value="HECT"/>
    <property type="match status" value="1"/>
</dbReference>
<comment type="subcellular location">
    <subcellularLocation>
        <location evidence="2">Cytoplasm</location>
    </subcellularLocation>
</comment>
<evidence type="ECO:0000256" key="5">
    <source>
        <dbReference type="ARBA" id="ARBA00022679"/>
    </source>
</evidence>
<dbReference type="GO" id="GO:0009966">
    <property type="term" value="P:regulation of signal transduction"/>
    <property type="evidence" value="ECO:0007669"/>
    <property type="project" value="UniProtKB-ARBA"/>
</dbReference>
<feature type="region of interest" description="Disordered" evidence="8">
    <location>
        <begin position="21"/>
        <end position="86"/>
    </location>
</feature>
<dbReference type="Gene3D" id="3.30.2160.10">
    <property type="entry name" value="Hect, E3 ligase catalytic domain"/>
    <property type="match status" value="1"/>
</dbReference>
<keyword evidence="11" id="KW-1185">Reference proteome</keyword>
<dbReference type="FunFam" id="3.30.2160.10:FF:000004">
    <property type="entry name" value="probable E3 ubiquitin-protein ligase HERC4 isoform X1"/>
    <property type="match status" value="1"/>
</dbReference>
<evidence type="ECO:0000256" key="7">
    <source>
        <dbReference type="PROSITE-ProRule" id="PRU00104"/>
    </source>
</evidence>
<evidence type="ECO:0000313" key="11">
    <source>
        <dbReference type="Proteomes" id="UP000820818"/>
    </source>
</evidence>
<dbReference type="InterPro" id="IPR035983">
    <property type="entry name" value="Hect_E3_ubiquitin_ligase"/>
</dbReference>
<name>A0AAD5LHY9_9CRUS</name>
<dbReference type="InterPro" id="IPR044611">
    <property type="entry name" value="E3A/B/C-like"/>
</dbReference>
<dbReference type="GO" id="GO:0000209">
    <property type="term" value="P:protein polyubiquitination"/>
    <property type="evidence" value="ECO:0007669"/>
    <property type="project" value="InterPro"/>
</dbReference>
<organism evidence="10 11">
    <name type="scientific">Daphnia sinensis</name>
    <dbReference type="NCBI Taxonomy" id="1820382"/>
    <lineage>
        <taxon>Eukaryota</taxon>
        <taxon>Metazoa</taxon>
        <taxon>Ecdysozoa</taxon>
        <taxon>Arthropoda</taxon>
        <taxon>Crustacea</taxon>
        <taxon>Branchiopoda</taxon>
        <taxon>Diplostraca</taxon>
        <taxon>Cladocera</taxon>
        <taxon>Anomopoda</taxon>
        <taxon>Daphniidae</taxon>
        <taxon>Daphnia</taxon>
        <taxon>Daphnia similis group</taxon>
    </lineage>
</organism>
<comment type="catalytic activity">
    <reaction evidence="1">
        <text>S-ubiquitinyl-[E2 ubiquitin-conjugating enzyme]-L-cysteine + [acceptor protein]-L-lysine = [E2 ubiquitin-conjugating enzyme]-L-cysteine + N(6)-ubiquitinyl-[acceptor protein]-L-lysine.</text>
        <dbReference type="EC" id="2.3.2.26"/>
    </reaction>
</comment>
<comment type="caution">
    <text evidence="10">The sequence shown here is derived from an EMBL/GenBank/DDBJ whole genome shotgun (WGS) entry which is preliminary data.</text>
</comment>
<evidence type="ECO:0000256" key="6">
    <source>
        <dbReference type="ARBA" id="ARBA00022786"/>
    </source>
</evidence>